<dbReference type="NCBIfam" id="NF004837">
    <property type="entry name" value="PRK06187.1"/>
    <property type="match status" value="1"/>
</dbReference>
<evidence type="ECO:0000256" key="3">
    <source>
        <dbReference type="ARBA" id="ARBA00022832"/>
    </source>
</evidence>
<keyword evidence="2 7" id="KW-0436">Ligase</keyword>
<dbReference type="GO" id="GO:0006631">
    <property type="term" value="P:fatty acid metabolic process"/>
    <property type="evidence" value="ECO:0007669"/>
    <property type="project" value="UniProtKB-KW"/>
</dbReference>
<comment type="similarity">
    <text evidence="1">Belongs to the ATP-dependent AMP-binding enzyme family.</text>
</comment>
<organism evidence="7 8">
    <name type="scientific">Carboxydothermus islandicus</name>
    <dbReference type="NCBI Taxonomy" id="661089"/>
    <lineage>
        <taxon>Bacteria</taxon>
        <taxon>Bacillati</taxon>
        <taxon>Bacillota</taxon>
        <taxon>Clostridia</taxon>
        <taxon>Thermoanaerobacterales</taxon>
        <taxon>Thermoanaerobacteraceae</taxon>
        <taxon>Carboxydothermus</taxon>
    </lineage>
</organism>
<keyword evidence="3" id="KW-0276">Fatty acid metabolism</keyword>
<dbReference type="InterPro" id="IPR000873">
    <property type="entry name" value="AMP-dep_synth/lig_dom"/>
</dbReference>
<dbReference type="Pfam" id="PF13193">
    <property type="entry name" value="AMP-binding_C"/>
    <property type="match status" value="1"/>
</dbReference>
<dbReference type="GO" id="GO:0016874">
    <property type="term" value="F:ligase activity"/>
    <property type="evidence" value="ECO:0007669"/>
    <property type="project" value="UniProtKB-KW"/>
</dbReference>
<dbReference type="InterPro" id="IPR025110">
    <property type="entry name" value="AMP-bd_C"/>
</dbReference>
<dbReference type="PROSITE" id="PS00455">
    <property type="entry name" value="AMP_BINDING"/>
    <property type="match status" value="1"/>
</dbReference>
<feature type="domain" description="AMP-dependent synthetase/ligase" evidence="5">
    <location>
        <begin position="18"/>
        <end position="398"/>
    </location>
</feature>
<dbReference type="AlphaFoldDB" id="A0A1L8D0T6"/>
<evidence type="ECO:0000259" key="5">
    <source>
        <dbReference type="Pfam" id="PF00501"/>
    </source>
</evidence>
<evidence type="ECO:0000256" key="2">
    <source>
        <dbReference type="ARBA" id="ARBA00022598"/>
    </source>
</evidence>
<comment type="caution">
    <text evidence="7">The sequence shown here is derived from an EMBL/GenBank/DDBJ whole genome shotgun (WGS) entry which is preliminary data.</text>
</comment>
<evidence type="ECO:0000259" key="6">
    <source>
        <dbReference type="Pfam" id="PF13193"/>
    </source>
</evidence>
<name>A0A1L8D0T6_9THEO</name>
<dbReference type="STRING" id="661089.ciss_06820"/>
<dbReference type="OrthoDB" id="9778383at2"/>
<dbReference type="InterPro" id="IPR020845">
    <property type="entry name" value="AMP-binding_CS"/>
</dbReference>
<dbReference type="PANTHER" id="PTHR43859">
    <property type="entry name" value="ACYL-ACTIVATING ENZYME"/>
    <property type="match status" value="1"/>
</dbReference>
<sequence>MKGLMMDDYPLTMITILERVAKYFANHEIVTRRPDRTLHRYTYGEFYRRSHKLASALVKAGIKPGDRVATLMWNSYSHLEAYFGIPITGAVMHTLNLRLSPQDLAYIINHAEDRFIILEDVLLPLFEQVKNQINVEKVIVVPFSGKPVPGEYIDYEQFLATGDESFSYPKIAETDAAAMCYTSGTTGRPKGVLYSHRSLMLHSFGLALPDSIGISMYDTLMPVVPMFHVNAWCIPYVAVMVGAKMVMPGPYLDPASLVDLFEKEQVTLSAGVPTIWAGIIDLLDQNPGKFKFAPNLRLVVGGAAVPEAIIRRFDKHGITVIHAWGMTETTPLGTVARIKPEHLTESEDRKYQIRATQGLPVPFVEARVVDGEGNVVPEDGKTFGELQVRGPWIAAQYYKGENTGKWTEDGWFRTEDVAVVEPGGYIRLVDRTKDVIKSGGEWISSVQLENALMGHPAVKEAAVIAVYDPKWQERPLAAVVLREGMTATPDELREFLAPKFAKWWLPDYFVFVEQLPKTSTGKIAKVQLREMFKDWKPENN</sequence>
<dbReference type="Gene3D" id="3.30.300.30">
    <property type="match status" value="1"/>
</dbReference>
<evidence type="ECO:0000313" key="8">
    <source>
        <dbReference type="Proteomes" id="UP000187338"/>
    </source>
</evidence>
<evidence type="ECO:0000313" key="7">
    <source>
        <dbReference type="EMBL" id="GAV24749.1"/>
    </source>
</evidence>
<keyword evidence="8" id="KW-1185">Reference proteome</keyword>
<dbReference type="InterPro" id="IPR045851">
    <property type="entry name" value="AMP-bd_C_sf"/>
</dbReference>
<dbReference type="EMBL" id="BDJL01000017">
    <property type="protein sequence ID" value="GAV24749.1"/>
    <property type="molecule type" value="Genomic_DNA"/>
</dbReference>
<evidence type="ECO:0000256" key="4">
    <source>
        <dbReference type="ARBA" id="ARBA00023098"/>
    </source>
</evidence>
<gene>
    <name evidence="7" type="ORF">ciss_06820</name>
</gene>
<dbReference type="PANTHER" id="PTHR43859:SF4">
    <property type="entry name" value="BUTANOATE--COA LIGASE AAE1-RELATED"/>
    <property type="match status" value="1"/>
</dbReference>
<reference evidence="8" key="1">
    <citation type="submission" date="2016-12" db="EMBL/GenBank/DDBJ databases">
        <title>Draft Genome Sequences od Carboxydothermus pertinax and islandicus, Hydrogenogenic Carboxydotrophic Bacteria.</title>
        <authorList>
            <person name="Fukuyama Y."/>
            <person name="Ohmae K."/>
            <person name="Yoneda Y."/>
            <person name="Yoshida T."/>
            <person name="Sako Y."/>
        </authorList>
    </citation>
    <scope>NUCLEOTIDE SEQUENCE [LARGE SCALE GENOMIC DNA]</scope>
    <source>
        <strain evidence="8">SET</strain>
    </source>
</reference>
<dbReference type="CDD" id="cd12119">
    <property type="entry name" value="ttLC_FACS_AlkK_like"/>
    <property type="match status" value="1"/>
</dbReference>
<dbReference type="InterPro" id="IPR042099">
    <property type="entry name" value="ANL_N_sf"/>
</dbReference>
<dbReference type="RefSeq" id="WP_075864934.1">
    <property type="nucleotide sequence ID" value="NZ_BDJL01000017.1"/>
</dbReference>
<feature type="domain" description="AMP-binding enzyme C-terminal" evidence="6">
    <location>
        <begin position="448"/>
        <end position="522"/>
    </location>
</feature>
<dbReference type="Pfam" id="PF00501">
    <property type="entry name" value="AMP-binding"/>
    <property type="match status" value="1"/>
</dbReference>
<dbReference type="Proteomes" id="UP000187338">
    <property type="component" value="Unassembled WGS sequence"/>
</dbReference>
<dbReference type="SUPFAM" id="SSF56801">
    <property type="entry name" value="Acetyl-CoA synthetase-like"/>
    <property type="match status" value="1"/>
</dbReference>
<accession>A0A1L8D0T6</accession>
<evidence type="ECO:0000256" key="1">
    <source>
        <dbReference type="ARBA" id="ARBA00006432"/>
    </source>
</evidence>
<dbReference type="Gene3D" id="3.40.50.12780">
    <property type="entry name" value="N-terminal domain of ligase-like"/>
    <property type="match status" value="1"/>
</dbReference>
<dbReference type="FunFam" id="3.30.300.30:FF:000008">
    <property type="entry name" value="2,3-dihydroxybenzoate-AMP ligase"/>
    <property type="match status" value="1"/>
</dbReference>
<protein>
    <submittedName>
        <fullName evidence="7">Long-chain-fatty-acid--CoA ligase</fullName>
    </submittedName>
</protein>
<keyword evidence="4" id="KW-0443">Lipid metabolism</keyword>
<proteinExistence type="inferred from homology"/>